<dbReference type="Proteomes" id="UP001160499">
    <property type="component" value="Unassembled WGS sequence"/>
</dbReference>
<feature type="compositionally biased region" description="Basic and acidic residues" evidence="7">
    <location>
        <begin position="269"/>
        <end position="279"/>
    </location>
</feature>
<keyword evidence="5" id="KW-0804">Transcription</keyword>
<dbReference type="InterPro" id="IPR019734">
    <property type="entry name" value="TPR_rpt"/>
</dbReference>
<dbReference type="InterPro" id="IPR051677">
    <property type="entry name" value="AfsR-DnrI-RedD_regulator"/>
</dbReference>
<dbReference type="PROSITE" id="PS51755">
    <property type="entry name" value="OMPR_PHOB"/>
    <property type="match status" value="1"/>
</dbReference>
<evidence type="ECO:0000256" key="4">
    <source>
        <dbReference type="ARBA" id="ARBA00023125"/>
    </source>
</evidence>
<dbReference type="PANTHER" id="PTHR35807:SF1">
    <property type="entry name" value="TRANSCRIPTIONAL REGULATOR REDD"/>
    <property type="match status" value="1"/>
</dbReference>
<dbReference type="Pfam" id="PF00486">
    <property type="entry name" value="Trans_reg_C"/>
    <property type="match status" value="1"/>
</dbReference>
<protein>
    <submittedName>
        <fullName evidence="9">DNA-binding SARP family transcriptional activator</fullName>
    </submittedName>
</protein>
<accession>A0ABT6LQ69</accession>
<keyword evidence="4 6" id="KW-0238">DNA-binding</keyword>
<feature type="region of interest" description="Disordered" evidence="7">
    <location>
        <begin position="984"/>
        <end position="1012"/>
    </location>
</feature>
<comment type="similarity">
    <text evidence="1">Belongs to the AfsR/DnrI/RedD regulatory family.</text>
</comment>
<dbReference type="InterPro" id="IPR027417">
    <property type="entry name" value="P-loop_NTPase"/>
</dbReference>
<dbReference type="InterPro" id="IPR005158">
    <property type="entry name" value="BTAD"/>
</dbReference>
<evidence type="ECO:0000256" key="5">
    <source>
        <dbReference type="ARBA" id="ARBA00023163"/>
    </source>
</evidence>
<evidence type="ECO:0000313" key="10">
    <source>
        <dbReference type="Proteomes" id="UP001160499"/>
    </source>
</evidence>
<evidence type="ECO:0000256" key="7">
    <source>
        <dbReference type="SAM" id="MobiDB-lite"/>
    </source>
</evidence>
<evidence type="ECO:0000256" key="2">
    <source>
        <dbReference type="ARBA" id="ARBA00023012"/>
    </source>
</evidence>
<dbReference type="SUPFAM" id="SSF52540">
    <property type="entry name" value="P-loop containing nucleoside triphosphate hydrolases"/>
    <property type="match status" value="1"/>
</dbReference>
<dbReference type="Gene3D" id="3.40.50.300">
    <property type="entry name" value="P-loop containing nucleotide triphosphate hydrolases"/>
    <property type="match status" value="1"/>
</dbReference>
<feature type="region of interest" description="Disordered" evidence="7">
    <location>
        <begin position="254"/>
        <end position="320"/>
    </location>
</feature>
<dbReference type="SMART" id="SM00028">
    <property type="entry name" value="TPR"/>
    <property type="match status" value="5"/>
</dbReference>
<dbReference type="InterPro" id="IPR036388">
    <property type="entry name" value="WH-like_DNA-bd_sf"/>
</dbReference>
<dbReference type="InterPro" id="IPR011990">
    <property type="entry name" value="TPR-like_helical_dom_sf"/>
</dbReference>
<evidence type="ECO:0000259" key="8">
    <source>
        <dbReference type="PROSITE" id="PS51755"/>
    </source>
</evidence>
<dbReference type="SUPFAM" id="SSF46894">
    <property type="entry name" value="C-terminal effector domain of the bipartite response regulators"/>
    <property type="match status" value="1"/>
</dbReference>
<dbReference type="PANTHER" id="PTHR35807">
    <property type="entry name" value="TRANSCRIPTIONAL REGULATOR REDD-RELATED"/>
    <property type="match status" value="1"/>
</dbReference>
<dbReference type="CDD" id="cd15831">
    <property type="entry name" value="BTAD"/>
    <property type="match status" value="1"/>
</dbReference>
<sequence length="1019" mass="110035">MEETGPEQLRFSLLGPMRAWRGTAELELGSPQQRAVLAMLLLRRGHAVGVADLVDGIWGTEPPPGAVSVLRTYISRLRRLLEPERAPGQPSHLLLSVREGYALRTDGVSSDVAECKEAVTLAERHRAAGEVAAALRLLSTALAAWESPALAGVPGPYAEISRTELAERHLGALEFRLRLELELGRHKAAVPELLALRDAHPLRETLSELLLVALYRSGRQAEALEAYARTRRTLVDELGVEPGPSLRALHARLLAGDPDLLRPPPRGPGVEDERERPGGPDEAASADEVDTAAPHRTGTLPGPTPGDGAPARRGATVRPSQLPADLATFTGRRAELAQASALPADGDRAGTAASAIGVIDGMAGAGKSTLAVHWAHRVAHRFPDGSLYVDLHGYDPGGARMDPGEAIATFLVALGVAPHDVPEGLDAQAALYRSVLADRRVLIVLDNARDTEQVRPLLPGASGCLVIVTSRSRLTGLVAQHGAYPLTLGLLSAEDARELLVQRLGGDRVDAEPEAADAIVDLCARLPLALAIVAARAAHHPGFRLADIAAELRRDHGSLDAFAGQETGSDVRAVFSWSYRALSPEAAGLFRRLTLHPGPAIAAATAAAPAGVPRRRVRALLSELTGANLLIERVPGRFVLHDLLRAYARELIAKEDSPQEREAAQLRLLDHCLHTADHASAVLGPFDERIPLPPCTPGSEPLRFDDGRQATAWLRTERHVLRAIVEYAADQGHYDHAWRIAFTLDPHFDRLGYRHDLMEINKAALHAARALGDPIGQAHALRGLGFCHTRFDHPDEAVRLMDQALELFRQAGDALGQARTHRCLAHQADRLGRYDDSLDHYVQAGELYQSLGHRSGEAGILNDIGWTYIRLDAPEHALEHCAKSVSLLQQAGDLNGEAAAQDSIGWAQHLLGRYDAAVERFEAAIGLYRELDNRYMEADTLRHLGDSHRAVGDHESARTAWAAALALLAEGGHAEADEVRQDLRELDAGERGPGAADARDRTGYRRPRSANATFRLRRA</sequence>
<dbReference type="Pfam" id="PF03704">
    <property type="entry name" value="BTAD"/>
    <property type="match status" value="1"/>
</dbReference>
<evidence type="ECO:0000313" key="9">
    <source>
        <dbReference type="EMBL" id="MDH6218452.1"/>
    </source>
</evidence>
<evidence type="ECO:0000256" key="3">
    <source>
        <dbReference type="ARBA" id="ARBA00023015"/>
    </source>
</evidence>
<dbReference type="Gene3D" id="1.25.40.10">
    <property type="entry name" value="Tetratricopeptide repeat domain"/>
    <property type="match status" value="2"/>
</dbReference>
<dbReference type="SMART" id="SM01043">
    <property type="entry name" value="BTAD"/>
    <property type="match status" value="1"/>
</dbReference>
<dbReference type="GO" id="GO:0003677">
    <property type="term" value="F:DNA binding"/>
    <property type="evidence" value="ECO:0007669"/>
    <property type="project" value="UniProtKB-KW"/>
</dbReference>
<dbReference type="SMART" id="SM00862">
    <property type="entry name" value="Trans_reg_C"/>
    <property type="match status" value="1"/>
</dbReference>
<dbReference type="RefSeq" id="WP_280879317.1">
    <property type="nucleotide sequence ID" value="NZ_JARXVH010000009.1"/>
</dbReference>
<dbReference type="Gene3D" id="1.10.10.10">
    <property type="entry name" value="Winged helix-like DNA-binding domain superfamily/Winged helix DNA-binding domain"/>
    <property type="match status" value="1"/>
</dbReference>
<organism evidence="9 10">
    <name type="scientific">Streptomyces pseudovenezuelae</name>
    <dbReference type="NCBI Taxonomy" id="67350"/>
    <lineage>
        <taxon>Bacteria</taxon>
        <taxon>Bacillati</taxon>
        <taxon>Actinomycetota</taxon>
        <taxon>Actinomycetes</taxon>
        <taxon>Kitasatosporales</taxon>
        <taxon>Streptomycetaceae</taxon>
        <taxon>Streptomyces</taxon>
        <taxon>Streptomyces aurantiacus group</taxon>
    </lineage>
</organism>
<dbReference type="InterPro" id="IPR016032">
    <property type="entry name" value="Sig_transdc_resp-reg_C-effctor"/>
</dbReference>
<evidence type="ECO:0000256" key="6">
    <source>
        <dbReference type="PROSITE-ProRule" id="PRU01091"/>
    </source>
</evidence>
<keyword evidence="2" id="KW-0902">Two-component regulatory system</keyword>
<dbReference type="SUPFAM" id="SSF48452">
    <property type="entry name" value="TPR-like"/>
    <property type="match status" value="2"/>
</dbReference>
<dbReference type="EMBL" id="JARXVH010000009">
    <property type="protein sequence ID" value="MDH6218452.1"/>
    <property type="molecule type" value="Genomic_DNA"/>
</dbReference>
<feature type="compositionally biased region" description="Low complexity" evidence="7">
    <location>
        <begin position="296"/>
        <end position="316"/>
    </location>
</feature>
<comment type="caution">
    <text evidence="9">The sequence shown here is derived from an EMBL/GenBank/DDBJ whole genome shotgun (WGS) entry which is preliminary data.</text>
</comment>
<feature type="domain" description="OmpR/PhoB-type" evidence="8">
    <location>
        <begin position="1"/>
        <end position="105"/>
    </location>
</feature>
<proteinExistence type="inferred from homology"/>
<gene>
    <name evidence="9" type="ORF">M2283_005784</name>
</gene>
<dbReference type="Pfam" id="PF00931">
    <property type="entry name" value="NB-ARC"/>
    <property type="match status" value="1"/>
</dbReference>
<dbReference type="InterPro" id="IPR001867">
    <property type="entry name" value="OmpR/PhoB-type_DNA-bd"/>
</dbReference>
<dbReference type="PRINTS" id="PR00364">
    <property type="entry name" value="DISEASERSIST"/>
</dbReference>
<feature type="DNA-binding region" description="OmpR/PhoB-type" evidence="6">
    <location>
        <begin position="1"/>
        <end position="105"/>
    </location>
</feature>
<name>A0ABT6LQ69_9ACTN</name>
<reference evidence="9 10" key="1">
    <citation type="submission" date="2023-04" db="EMBL/GenBank/DDBJ databases">
        <title>Forest soil microbial communities from Buena Vista Peninsula, Colon Province, Panama.</title>
        <authorList>
            <person name="Bouskill N."/>
        </authorList>
    </citation>
    <scope>NUCLEOTIDE SEQUENCE [LARGE SCALE GENOMIC DNA]</scope>
    <source>
        <strain evidence="9 10">GGS1</strain>
    </source>
</reference>
<dbReference type="InterPro" id="IPR002182">
    <property type="entry name" value="NB-ARC"/>
</dbReference>
<keyword evidence="3" id="KW-0805">Transcription regulation</keyword>
<keyword evidence="10" id="KW-1185">Reference proteome</keyword>
<evidence type="ECO:0000256" key="1">
    <source>
        <dbReference type="ARBA" id="ARBA00005820"/>
    </source>
</evidence>